<reference evidence="2 3" key="1">
    <citation type="journal article" date="2015" name="Genome Announc.">
        <title>Expanding the biotechnology potential of lactobacilli through comparative genomics of 213 strains and associated genera.</title>
        <authorList>
            <person name="Sun Z."/>
            <person name="Harris H.M."/>
            <person name="McCann A."/>
            <person name="Guo C."/>
            <person name="Argimon S."/>
            <person name="Zhang W."/>
            <person name="Yang X."/>
            <person name="Jeffery I.B."/>
            <person name="Cooney J.C."/>
            <person name="Kagawa T.F."/>
            <person name="Liu W."/>
            <person name="Song Y."/>
            <person name="Salvetti E."/>
            <person name="Wrobel A."/>
            <person name="Rasinkangas P."/>
            <person name="Parkhill J."/>
            <person name="Rea M.C."/>
            <person name="O'Sullivan O."/>
            <person name="Ritari J."/>
            <person name="Douillard F.P."/>
            <person name="Paul Ross R."/>
            <person name="Yang R."/>
            <person name="Briner A.E."/>
            <person name="Felis G.E."/>
            <person name="de Vos W.M."/>
            <person name="Barrangou R."/>
            <person name="Klaenhammer T.R."/>
            <person name="Caufield P.W."/>
            <person name="Cui Y."/>
            <person name="Zhang H."/>
            <person name="O'Toole P.W."/>
        </authorList>
    </citation>
    <scope>NUCLEOTIDE SEQUENCE [LARGE SCALE GENOMIC DNA]</scope>
    <source>
        <strain evidence="2 3">DSM 14500</strain>
    </source>
</reference>
<accession>A0A0R1QQP2</accession>
<name>A0A0R1QQP2_9LACO</name>
<dbReference type="PROSITE" id="PS51725">
    <property type="entry name" value="ABM"/>
    <property type="match status" value="1"/>
</dbReference>
<dbReference type="SUPFAM" id="SSF54909">
    <property type="entry name" value="Dimeric alpha+beta barrel"/>
    <property type="match status" value="1"/>
</dbReference>
<dbReference type="InterPro" id="IPR007138">
    <property type="entry name" value="ABM_dom"/>
</dbReference>
<proteinExistence type="predicted"/>
<organism evidence="2 3">
    <name type="scientific">Companilactobacillus mindensis DSM 14500</name>
    <dbReference type="NCBI Taxonomy" id="1423770"/>
    <lineage>
        <taxon>Bacteria</taxon>
        <taxon>Bacillati</taxon>
        <taxon>Bacillota</taxon>
        <taxon>Bacilli</taxon>
        <taxon>Lactobacillales</taxon>
        <taxon>Lactobacillaceae</taxon>
        <taxon>Companilactobacillus</taxon>
    </lineage>
</organism>
<dbReference type="AlphaFoldDB" id="A0A0R1QQP2"/>
<dbReference type="Proteomes" id="UP000050872">
    <property type="component" value="Unassembled WGS sequence"/>
</dbReference>
<dbReference type="Gene3D" id="3.30.70.100">
    <property type="match status" value="1"/>
</dbReference>
<dbReference type="EMBL" id="AZEZ01000039">
    <property type="protein sequence ID" value="KRL44549.1"/>
    <property type="molecule type" value="Genomic_DNA"/>
</dbReference>
<comment type="caution">
    <text evidence="2">The sequence shown here is derived from an EMBL/GenBank/DDBJ whole genome shotgun (WGS) entry which is preliminary data.</text>
</comment>
<dbReference type="InterPro" id="IPR011008">
    <property type="entry name" value="Dimeric_a/b-barrel"/>
</dbReference>
<keyword evidence="2" id="KW-0503">Monooxygenase</keyword>
<sequence length="203" mass="23470">MKLTQAPIFRMYHLTIAQQDQPAFASEGTHNMFTSFENEPGTLMMYATHDDELGESNFVFELYQDMNHYQIHADSPQFKQYGQLAQKVLTGREMFELHPELIMTTDSIKTNGKNEHMVLSEFTLNSDADEFQNNLKKFTTNDIGTAVYVATKNKQKGKWISLEVNPTDNSAMQQLIQKFQITKTKRDLIVDTMVNRPNIEYNL</sequence>
<dbReference type="RefSeq" id="WP_057887713.1">
    <property type="nucleotide sequence ID" value="NZ_AZEZ01000039.1"/>
</dbReference>
<evidence type="ECO:0000313" key="2">
    <source>
        <dbReference type="EMBL" id="KRL44549.1"/>
    </source>
</evidence>
<gene>
    <name evidence="2" type="ORF">FD29_GL002114</name>
</gene>
<dbReference type="GO" id="GO:0004497">
    <property type="term" value="F:monooxygenase activity"/>
    <property type="evidence" value="ECO:0007669"/>
    <property type="project" value="UniProtKB-KW"/>
</dbReference>
<protein>
    <submittedName>
        <fullName evidence="2">Antibiotic biosynthesis monooxygenase</fullName>
    </submittedName>
</protein>
<dbReference type="STRING" id="1423770.FD29_GL002114"/>
<feature type="domain" description="ABM" evidence="1">
    <location>
        <begin position="8"/>
        <end position="97"/>
    </location>
</feature>
<dbReference type="OrthoDB" id="9812754at2"/>
<evidence type="ECO:0000313" key="3">
    <source>
        <dbReference type="Proteomes" id="UP000050872"/>
    </source>
</evidence>
<dbReference type="Pfam" id="PF03992">
    <property type="entry name" value="ABM"/>
    <property type="match status" value="1"/>
</dbReference>
<keyword evidence="2" id="KW-0560">Oxidoreductase</keyword>
<dbReference type="PATRIC" id="fig|1423770.3.peg.2171"/>
<evidence type="ECO:0000259" key="1">
    <source>
        <dbReference type="PROSITE" id="PS51725"/>
    </source>
</evidence>
<keyword evidence="3" id="KW-1185">Reference proteome</keyword>